<reference evidence="1 2" key="2">
    <citation type="submission" date="2018-03" db="EMBL/GenBank/DDBJ databases">
        <title>Draft genome of Pseudomonas putida strain KH-21-114.</title>
        <authorList>
            <person name="Yoshizawa S."/>
            <person name="Khan N.H."/>
            <person name="Nishimura M."/>
            <person name="Chiura H.X."/>
            <person name="Ogura Y."/>
            <person name="Hayashi T."/>
            <person name="Kogure K."/>
        </authorList>
    </citation>
    <scope>NUCLEOTIDE SEQUENCE [LARGE SCALE GENOMIC DNA]</scope>
    <source>
        <strain evidence="1 2">KH-21-114</strain>
    </source>
</reference>
<dbReference type="AlphaFoldDB" id="A0A2S3X2M2"/>
<accession>A0A2S3X2M2</accession>
<reference evidence="1 2" key="1">
    <citation type="submission" date="2016-08" db="EMBL/GenBank/DDBJ databases">
        <authorList>
            <person name="Seilhamer J.J."/>
        </authorList>
    </citation>
    <scope>NUCLEOTIDE SEQUENCE [LARGE SCALE GENOMIC DNA]</scope>
    <source>
        <strain evidence="1 2">KH-21-114</strain>
    </source>
</reference>
<sequence>MNTEHETLRTLDDDELEQVSGGISAFGYHAGASVVNYGQGPTLHVSWGSNNGKYNFFELKLC</sequence>
<comment type="caution">
    <text evidence="1">The sequence shown here is derived from an EMBL/GenBank/DDBJ whole genome shotgun (WGS) entry which is preliminary data.</text>
</comment>
<name>A0A2S3X2M2_PSEPU</name>
<dbReference type="InterPro" id="IPR010133">
    <property type="entry name" value="Bacteriocin_signal_seq"/>
</dbReference>
<dbReference type="EMBL" id="MINH01000019">
    <property type="protein sequence ID" value="POG09378.1"/>
    <property type="molecule type" value="Genomic_DNA"/>
</dbReference>
<dbReference type="NCBIfam" id="TIGR01847">
    <property type="entry name" value="bacteriocin_sig"/>
    <property type="match status" value="1"/>
</dbReference>
<organism evidence="1 2">
    <name type="scientific">Pseudomonas putida</name>
    <name type="common">Arthrobacter siderocapsulatus</name>
    <dbReference type="NCBI Taxonomy" id="303"/>
    <lineage>
        <taxon>Bacteria</taxon>
        <taxon>Pseudomonadati</taxon>
        <taxon>Pseudomonadota</taxon>
        <taxon>Gammaproteobacteria</taxon>
        <taxon>Pseudomonadales</taxon>
        <taxon>Pseudomonadaceae</taxon>
        <taxon>Pseudomonas</taxon>
    </lineage>
</organism>
<evidence type="ECO:0000313" key="2">
    <source>
        <dbReference type="Proteomes" id="UP000237230"/>
    </source>
</evidence>
<proteinExistence type="predicted"/>
<gene>
    <name evidence="1" type="ORF">BGP84_06405</name>
</gene>
<dbReference type="RefSeq" id="WP_103446249.1">
    <property type="nucleotide sequence ID" value="NZ_MINH01000019.1"/>
</dbReference>
<dbReference type="Proteomes" id="UP000237230">
    <property type="component" value="Unassembled WGS sequence"/>
</dbReference>
<dbReference type="OrthoDB" id="6903741at2"/>
<protein>
    <recommendedName>
        <fullName evidence="3">Bacteriocin</fullName>
    </recommendedName>
</protein>
<evidence type="ECO:0008006" key="3">
    <source>
        <dbReference type="Google" id="ProtNLM"/>
    </source>
</evidence>
<evidence type="ECO:0000313" key="1">
    <source>
        <dbReference type="EMBL" id="POG09378.1"/>
    </source>
</evidence>